<dbReference type="InterPro" id="IPR017096">
    <property type="entry name" value="BTB-kelch_protein"/>
</dbReference>
<feature type="domain" description="BTB" evidence="3">
    <location>
        <begin position="36"/>
        <end position="107"/>
    </location>
</feature>
<sequence>MSVDLSSEPIMDTGTQHFCVEVMKRLDIERKNGQFCDLILEVGSGDEKARLKAHRNILSAASPYFYKALNSNMKEKIEGVIGLEETSKSIMEGVLDYIYTGYVSVSEDNVYELFAKADYFDLPALKSFLSNFILKNLSLSNCVVAYYFASKYQWEQLIRGTRAYILSNFLSVAETDDFLDLSCEQVKEWISSDEIIVDAEENVFEVVLRWSERDESRKRDNFRDLFRHIRFIHMSRDYLFRFILPHPLVTDNVECSSAVLNAMKSAFDGTDNSLFSQSPRNCLKTHEDAIVACGERRVFCYLPDDKVWFELPEMINRFDSPHHSVSVCHGKLYVMGDRKNVSGFIPSSGVVEHFDPSLRQWNEVNIPDIVSYSSAAVTMQGFLYAVGGKNRWGHNPLCTVQKYNPDTNRWHKVCPLSSARSRVCAVTDGSYLYAVGGIDETGQYLNIVERFDPRKNTWENLPPMLARRANAGGAVIKQRLFVFGGDSNDNDSCEVFDHPTNMWSSIPSQDIRRQPTSAVSFKGKIYVCTTNAGSSGSKKFQVYDVDQNQWEPCTFPVDTYELYKLSCLRVSKNALSKYRKVSK</sequence>
<name>A0ABN8MLA1_9CNID</name>
<dbReference type="Gene3D" id="1.25.40.420">
    <property type="match status" value="1"/>
</dbReference>
<organism evidence="4 5">
    <name type="scientific">Porites evermanni</name>
    <dbReference type="NCBI Taxonomy" id="104178"/>
    <lineage>
        <taxon>Eukaryota</taxon>
        <taxon>Metazoa</taxon>
        <taxon>Cnidaria</taxon>
        <taxon>Anthozoa</taxon>
        <taxon>Hexacorallia</taxon>
        <taxon>Scleractinia</taxon>
        <taxon>Fungiina</taxon>
        <taxon>Poritidae</taxon>
        <taxon>Porites</taxon>
    </lineage>
</organism>
<dbReference type="InterPro" id="IPR011705">
    <property type="entry name" value="BACK"/>
</dbReference>
<keyword evidence="1" id="KW-0880">Kelch repeat</keyword>
<proteinExistence type="predicted"/>
<dbReference type="InterPro" id="IPR000210">
    <property type="entry name" value="BTB/POZ_dom"/>
</dbReference>
<dbReference type="Proteomes" id="UP001159427">
    <property type="component" value="Unassembled WGS sequence"/>
</dbReference>
<dbReference type="EMBL" id="CALNXI010000628">
    <property type="protein sequence ID" value="CAH3030339.1"/>
    <property type="molecule type" value="Genomic_DNA"/>
</dbReference>
<dbReference type="PANTHER" id="PTHR45632:SF30">
    <property type="entry name" value="BTB DOMAIN-CONTAINING PROTEIN"/>
    <property type="match status" value="1"/>
</dbReference>
<gene>
    <name evidence="4" type="ORF">PEVE_00037794</name>
</gene>
<dbReference type="SMART" id="SM00225">
    <property type="entry name" value="BTB"/>
    <property type="match status" value="1"/>
</dbReference>
<dbReference type="InterPro" id="IPR006652">
    <property type="entry name" value="Kelch_1"/>
</dbReference>
<dbReference type="PIRSF" id="PIRSF037037">
    <property type="entry name" value="Kelch-like_protein_gigaxonin"/>
    <property type="match status" value="1"/>
</dbReference>
<evidence type="ECO:0000313" key="5">
    <source>
        <dbReference type="Proteomes" id="UP001159427"/>
    </source>
</evidence>
<comment type="caution">
    <text evidence="4">The sequence shown here is derived from an EMBL/GenBank/DDBJ whole genome shotgun (WGS) entry which is preliminary data.</text>
</comment>
<dbReference type="Pfam" id="PF07707">
    <property type="entry name" value="BACK"/>
    <property type="match status" value="1"/>
</dbReference>
<dbReference type="Pfam" id="PF24681">
    <property type="entry name" value="Kelch_KLHDC2_KLHL20_DRC7"/>
    <property type="match status" value="1"/>
</dbReference>
<keyword evidence="2" id="KW-0677">Repeat</keyword>
<dbReference type="InterPro" id="IPR015915">
    <property type="entry name" value="Kelch-typ_b-propeller"/>
</dbReference>
<protein>
    <recommendedName>
        <fullName evidence="3">BTB domain-containing protein</fullName>
    </recommendedName>
</protein>
<dbReference type="InterPro" id="IPR011333">
    <property type="entry name" value="SKP1/BTB/POZ_sf"/>
</dbReference>
<dbReference type="Pfam" id="PF00651">
    <property type="entry name" value="BTB"/>
    <property type="match status" value="1"/>
</dbReference>
<dbReference type="PANTHER" id="PTHR45632">
    <property type="entry name" value="LD33804P"/>
    <property type="match status" value="1"/>
</dbReference>
<keyword evidence="5" id="KW-1185">Reference proteome</keyword>
<accession>A0ABN8MLA1</accession>
<dbReference type="Gene3D" id="2.120.10.80">
    <property type="entry name" value="Kelch-type beta propeller"/>
    <property type="match status" value="1"/>
</dbReference>
<dbReference type="Gene3D" id="3.30.710.10">
    <property type="entry name" value="Potassium Channel Kv1.1, Chain A"/>
    <property type="match status" value="1"/>
</dbReference>
<dbReference type="SUPFAM" id="SSF117281">
    <property type="entry name" value="Kelch motif"/>
    <property type="match status" value="1"/>
</dbReference>
<evidence type="ECO:0000256" key="1">
    <source>
        <dbReference type="ARBA" id="ARBA00022441"/>
    </source>
</evidence>
<dbReference type="SMART" id="SM00612">
    <property type="entry name" value="Kelch"/>
    <property type="match status" value="4"/>
</dbReference>
<dbReference type="SMART" id="SM00875">
    <property type="entry name" value="BACK"/>
    <property type="match status" value="1"/>
</dbReference>
<dbReference type="PROSITE" id="PS50097">
    <property type="entry name" value="BTB"/>
    <property type="match status" value="1"/>
</dbReference>
<evidence type="ECO:0000259" key="3">
    <source>
        <dbReference type="PROSITE" id="PS50097"/>
    </source>
</evidence>
<dbReference type="SUPFAM" id="SSF54695">
    <property type="entry name" value="POZ domain"/>
    <property type="match status" value="1"/>
</dbReference>
<evidence type="ECO:0000256" key="2">
    <source>
        <dbReference type="ARBA" id="ARBA00022737"/>
    </source>
</evidence>
<reference evidence="4 5" key="1">
    <citation type="submission" date="2022-05" db="EMBL/GenBank/DDBJ databases">
        <authorList>
            <consortium name="Genoscope - CEA"/>
            <person name="William W."/>
        </authorList>
    </citation>
    <scope>NUCLEOTIDE SEQUENCE [LARGE SCALE GENOMIC DNA]</scope>
</reference>
<evidence type="ECO:0000313" key="4">
    <source>
        <dbReference type="EMBL" id="CAH3030339.1"/>
    </source>
</evidence>